<gene>
    <name evidence="1" type="ORF">ASPGLDRAFT_27172</name>
</gene>
<reference evidence="2" key="1">
    <citation type="journal article" date="2017" name="Genome Biol.">
        <title>Comparative genomics reveals high biological diversity and specific adaptations in the industrially and medically important fungal genus Aspergillus.</title>
        <authorList>
            <person name="de Vries R.P."/>
            <person name="Riley R."/>
            <person name="Wiebenga A."/>
            <person name="Aguilar-Osorio G."/>
            <person name="Amillis S."/>
            <person name="Uchima C.A."/>
            <person name="Anderluh G."/>
            <person name="Asadollahi M."/>
            <person name="Askin M."/>
            <person name="Barry K."/>
            <person name="Battaglia E."/>
            <person name="Bayram O."/>
            <person name="Benocci T."/>
            <person name="Braus-Stromeyer S.A."/>
            <person name="Caldana C."/>
            <person name="Canovas D."/>
            <person name="Cerqueira G.C."/>
            <person name="Chen F."/>
            <person name="Chen W."/>
            <person name="Choi C."/>
            <person name="Clum A."/>
            <person name="Dos Santos R.A."/>
            <person name="Damasio A.R."/>
            <person name="Diallinas G."/>
            <person name="Emri T."/>
            <person name="Fekete E."/>
            <person name="Flipphi M."/>
            <person name="Freyberg S."/>
            <person name="Gallo A."/>
            <person name="Gournas C."/>
            <person name="Habgood R."/>
            <person name="Hainaut M."/>
            <person name="Harispe M.L."/>
            <person name="Henrissat B."/>
            <person name="Hilden K.S."/>
            <person name="Hope R."/>
            <person name="Hossain A."/>
            <person name="Karabika E."/>
            <person name="Karaffa L."/>
            <person name="Karanyi Z."/>
            <person name="Krasevec N."/>
            <person name="Kuo A."/>
            <person name="Kusch H."/>
            <person name="LaButti K."/>
            <person name="Lagendijk E.L."/>
            <person name="Lapidus A."/>
            <person name="Levasseur A."/>
            <person name="Lindquist E."/>
            <person name="Lipzen A."/>
            <person name="Logrieco A.F."/>
            <person name="MacCabe A."/>
            <person name="Maekelae M.R."/>
            <person name="Malavazi I."/>
            <person name="Melin P."/>
            <person name="Meyer V."/>
            <person name="Mielnichuk N."/>
            <person name="Miskei M."/>
            <person name="Molnar A.P."/>
            <person name="Mule G."/>
            <person name="Ngan C.Y."/>
            <person name="Orejas M."/>
            <person name="Orosz E."/>
            <person name="Ouedraogo J.P."/>
            <person name="Overkamp K.M."/>
            <person name="Park H.-S."/>
            <person name="Perrone G."/>
            <person name="Piumi F."/>
            <person name="Punt P.J."/>
            <person name="Ram A.F."/>
            <person name="Ramon A."/>
            <person name="Rauscher S."/>
            <person name="Record E."/>
            <person name="Riano-Pachon D.M."/>
            <person name="Robert V."/>
            <person name="Roehrig J."/>
            <person name="Ruller R."/>
            <person name="Salamov A."/>
            <person name="Salih N.S."/>
            <person name="Samson R.A."/>
            <person name="Sandor E."/>
            <person name="Sanguinetti M."/>
            <person name="Schuetze T."/>
            <person name="Sepcic K."/>
            <person name="Shelest E."/>
            <person name="Sherlock G."/>
            <person name="Sophianopoulou V."/>
            <person name="Squina F.M."/>
            <person name="Sun H."/>
            <person name="Susca A."/>
            <person name="Todd R.B."/>
            <person name="Tsang A."/>
            <person name="Unkles S.E."/>
            <person name="van de Wiele N."/>
            <person name="van Rossen-Uffink D."/>
            <person name="Oliveira J.V."/>
            <person name="Vesth T.C."/>
            <person name="Visser J."/>
            <person name="Yu J.-H."/>
            <person name="Zhou M."/>
            <person name="Andersen M.R."/>
            <person name="Archer D.B."/>
            <person name="Baker S.E."/>
            <person name="Benoit I."/>
            <person name="Brakhage A.A."/>
            <person name="Braus G.H."/>
            <person name="Fischer R."/>
            <person name="Frisvad J.C."/>
            <person name="Goldman G.H."/>
            <person name="Houbraken J."/>
            <person name="Oakley B."/>
            <person name="Pocsi I."/>
            <person name="Scazzocchio C."/>
            <person name="Seiboth B."/>
            <person name="vanKuyk P.A."/>
            <person name="Wortman J."/>
            <person name="Dyer P.S."/>
            <person name="Grigoriev I.V."/>
        </authorList>
    </citation>
    <scope>NUCLEOTIDE SEQUENCE [LARGE SCALE GENOMIC DNA]</scope>
    <source>
        <strain evidence="2">CBS 516.65</strain>
    </source>
</reference>
<protein>
    <submittedName>
        <fullName evidence="1">Uncharacterized protein</fullName>
    </submittedName>
</protein>
<dbReference type="Proteomes" id="UP000184300">
    <property type="component" value="Unassembled WGS sequence"/>
</dbReference>
<proteinExistence type="predicted"/>
<dbReference type="EMBL" id="KV878902">
    <property type="protein sequence ID" value="OJJ82312.1"/>
    <property type="molecule type" value="Genomic_DNA"/>
</dbReference>
<dbReference type="AlphaFoldDB" id="A0A1L9VER3"/>
<evidence type="ECO:0000313" key="1">
    <source>
        <dbReference type="EMBL" id="OJJ82312.1"/>
    </source>
</evidence>
<dbReference type="VEuPathDB" id="FungiDB:ASPGLDRAFT_27172"/>
<dbReference type="RefSeq" id="XP_022399010.1">
    <property type="nucleotide sequence ID" value="XM_022543638.1"/>
</dbReference>
<accession>A0A1L9VER3</accession>
<sequence length="165" mass="18656">MSVSINSLIAAKIASGPAIPEISFTGLESLENFADKQVSAFHESTTESQYILIRKIPRHIFEEIDETDHGLSGTRMHYDYKTGDLIAKLVPSLEQHAVPLHLAYSLYRRIDAMDTDRDTLEYFLVGRATFRGSDLAKQGDWGFKPLPEREFCDDWPTFVMEVGCP</sequence>
<keyword evidence="2" id="KW-1185">Reference proteome</keyword>
<name>A0A1L9VER3_ASPGL</name>
<organism evidence="1 2">
    <name type="scientific">Aspergillus glaucus CBS 516.65</name>
    <dbReference type="NCBI Taxonomy" id="1160497"/>
    <lineage>
        <taxon>Eukaryota</taxon>
        <taxon>Fungi</taxon>
        <taxon>Dikarya</taxon>
        <taxon>Ascomycota</taxon>
        <taxon>Pezizomycotina</taxon>
        <taxon>Eurotiomycetes</taxon>
        <taxon>Eurotiomycetidae</taxon>
        <taxon>Eurotiales</taxon>
        <taxon>Aspergillaceae</taxon>
        <taxon>Aspergillus</taxon>
        <taxon>Aspergillus subgen. Aspergillus</taxon>
    </lineage>
</organism>
<dbReference type="GeneID" id="34459899"/>
<evidence type="ECO:0000313" key="2">
    <source>
        <dbReference type="Proteomes" id="UP000184300"/>
    </source>
</evidence>